<dbReference type="EMBL" id="BAAAWD010000007">
    <property type="protein sequence ID" value="GAA3005308.1"/>
    <property type="molecule type" value="Genomic_DNA"/>
</dbReference>
<sequence length="195" mass="20322">MNDTTARGNRLGLLLVGLALLALSALVVARGAGALPQDAAPARAPLVDEPMRAAFARYDPSLRWVIAAGGIVLALFGLRWLLVQGRRRSLDTMRLDGGPAGVTEVDTGGVTDAASAEAGAHPAILGATTTMVGTERDPCVRVRVTLAGDAPMSAVREQLGEVVLPHMRQALESPDMPAVARVSVQDAPHPRRTLA</sequence>
<dbReference type="Proteomes" id="UP001499930">
    <property type="component" value="Unassembled WGS sequence"/>
</dbReference>
<dbReference type="RefSeq" id="WP_344894171.1">
    <property type="nucleotide sequence ID" value="NZ_BAAAWD010000007.1"/>
</dbReference>
<organism evidence="2 3">
    <name type="scientific">Streptosporangium longisporum</name>
    <dbReference type="NCBI Taxonomy" id="46187"/>
    <lineage>
        <taxon>Bacteria</taxon>
        <taxon>Bacillati</taxon>
        <taxon>Actinomycetota</taxon>
        <taxon>Actinomycetes</taxon>
        <taxon>Streptosporangiales</taxon>
        <taxon>Streptosporangiaceae</taxon>
        <taxon>Streptosporangium</taxon>
    </lineage>
</organism>
<reference evidence="2 3" key="1">
    <citation type="journal article" date="2019" name="Int. J. Syst. Evol. Microbiol.">
        <title>The Global Catalogue of Microorganisms (GCM) 10K type strain sequencing project: providing services to taxonomists for standard genome sequencing and annotation.</title>
        <authorList>
            <consortium name="The Broad Institute Genomics Platform"/>
            <consortium name="The Broad Institute Genome Sequencing Center for Infectious Disease"/>
            <person name="Wu L."/>
            <person name="Ma J."/>
        </authorList>
    </citation>
    <scope>NUCLEOTIDE SEQUENCE [LARGE SCALE GENOMIC DNA]</scope>
    <source>
        <strain evidence="2 3">JCM 3106</strain>
    </source>
</reference>
<evidence type="ECO:0000313" key="2">
    <source>
        <dbReference type="EMBL" id="GAA3005308.1"/>
    </source>
</evidence>
<evidence type="ECO:0000256" key="1">
    <source>
        <dbReference type="SAM" id="Phobius"/>
    </source>
</evidence>
<keyword evidence="1" id="KW-1133">Transmembrane helix</keyword>
<feature type="transmembrane region" description="Helical" evidence="1">
    <location>
        <begin position="61"/>
        <end position="82"/>
    </location>
</feature>
<protein>
    <recommendedName>
        <fullName evidence="4">Alkaline shock response membrane anchor protein AmaP</fullName>
    </recommendedName>
</protein>
<evidence type="ECO:0000313" key="3">
    <source>
        <dbReference type="Proteomes" id="UP001499930"/>
    </source>
</evidence>
<proteinExistence type="predicted"/>
<keyword evidence="1" id="KW-0812">Transmembrane</keyword>
<keyword evidence="1" id="KW-0472">Membrane</keyword>
<gene>
    <name evidence="2" type="ORF">GCM10017559_28760</name>
</gene>
<accession>A0ABN3XX55</accession>
<keyword evidence="3" id="KW-1185">Reference proteome</keyword>
<comment type="caution">
    <text evidence="2">The sequence shown here is derived from an EMBL/GenBank/DDBJ whole genome shotgun (WGS) entry which is preliminary data.</text>
</comment>
<evidence type="ECO:0008006" key="4">
    <source>
        <dbReference type="Google" id="ProtNLM"/>
    </source>
</evidence>
<name>A0ABN3XX55_9ACTN</name>